<dbReference type="OrthoDB" id="206295at2157"/>
<accession>A0A1G8T3U2</accession>
<dbReference type="InterPro" id="IPR058307">
    <property type="entry name" value="DUF7994"/>
</dbReference>
<feature type="transmembrane region" description="Helical" evidence="1">
    <location>
        <begin position="38"/>
        <end position="55"/>
    </location>
</feature>
<dbReference type="AlphaFoldDB" id="A0A1G8T3U2"/>
<feature type="transmembrane region" description="Helical" evidence="1">
    <location>
        <begin position="102"/>
        <end position="121"/>
    </location>
</feature>
<dbReference type="RefSeq" id="WP_090302863.1">
    <property type="nucleotide sequence ID" value="NZ_FNFE01000001.1"/>
</dbReference>
<proteinExistence type="predicted"/>
<dbReference type="STRING" id="1095776.SAMN04515672_0311"/>
<name>A0A1G8T3U2_9EURY</name>
<gene>
    <name evidence="2" type="ORF">SAMN04515672_0311</name>
</gene>
<evidence type="ECO:0000313" key="3">
    <source>
        <dbReference type="Proteomes" id="UP000198882"/>
    </source>
</evidence>
<keyword evidence="1" id="KW-1133">Transmembrane helix</keyword>
<protein>
    <submittedName>
        <fullName evidence="2">Uncharacterized protein</fullName>
    </submittedName>
</protein>
<reference evidence="3" key="1">
    <citation type="submission" date="2016-10" db="EMBL/GenBank/DDBJ databases">
        <authorList>
            <person name="Varghese N."/>
            <person name="Submissions S."/>
        </authorList>
    </citation>
    <scope>NUCLEOTIDE SEQUENCE [LARGE SCALE GENOMIC DNA]</scope>
    <source>
        <strain evidence="3">B4,CECT 8067,JCM 17497</strain>
    </source>
</reference>
<evidence type="ECO:0000256" key="1">
    <source>
        <dbReference type="SAM" id="Phobius"/>
    </source>
</evidence>
<feature type="transmembrane region" description="Helical" evidence="1">
    <location>
        <begin position="75"/>
        <end position="96"/>
    </location>
</feature>
<sequence length="139" mass="14321">MNSKKAVVRHGLVGGGFVTLLLAGSLVAALGVPTTPSMLGVVSWLVFVGATMLVAGRRERVRIGSRTIGWPRVAAVAIATIAVGWGAISLGSLLVADGITGLGPIEAVLTVAMVGYFAWFARECWVGGARIDAETFVVD</sequence>
<keyword evidence="3" id="KW-1185">Reference proteome</keyword>
<dbReference type="EMBL" id="FNFE01000001">
    <property type="protein sequence ID" value="SDJ36143.1"/>
    <property type="molecule type" value="Genomic_DNA"/>
</dbReference>
<feature type="transmembrane region" description="Helical" evidence="1">
    <location>
        <begin position="12"/>
        <end position="32"/>
    </location>
</feature>
<dbReference type="Proteomes" id="UP000198882">
    <property type="component" value="Unassembled WGS sequence"/>
</dbReference>
<keyword evidence="1" id="KW-0812">Transmembrane</keyword>
<organism evidence="2 3">
    <name type="scientific">Natronorubrum texcoconense</name>
    <dbReference type="NCBI Taxonomy" id="1095776"/>
    <lineage>
        <taxon>Archaea</taxon>
        <taxon>Methanobacteriati</taxon>
        <taxon>Methanobacteriota</taxon>
        <taxon>Stenosarchaea group</taxon>
        <taxon>Halobacteria</taxon>
        <taxon>Halobacteriales</taxon>
        <taxon>Natrialbaceae</taxon>
        <taxon>Natronorubrum</taxon>
    </lineage>
</organism>
<dbReference type="Pfam" id="PF25957">
    <property type="entry name" value="DUF7994"/>
    <property type="match status" value="1"/>
</dbReference>
<evidence type="ECO:0000313" key="2">
    <source>
        <dbReference type="EMBL" id="SDJ36143.1"/>
    </source>
</evidence>
<keyword evidence="1" id="KW-0472">Membrane</keyword>